<accession>A0A8J3IM64</accession>
<keyword evidence="3" id="KW-1185">Reference proteome</keyword>
<evidence type="ECO:0000313" key="3">
    <source>
        <dbReference type="Proteomes" id="UP000597444"/>
    </source>
</evidence>
<dbReference type="GO" id="GO:0016787">
    <property type="term" value="F:hydrolase activity"/>
    <property type="evidence" value="ECO:0007669"/>
    <property type="project" value="UniProtKB-KW"/>
</dbReference>
<name>A0A8J3IM64_9CHLR</name>
<evidence type="ECO:0000256" key="1">
    <source>
        <dbReference type="ARBA" id="ARBA00022801"/>
    </source>
</evidence>
<proteinExistence type="predicted"/>
<protein>
    <recommendedName>
        <fullName evidence="4">Alpha/beta hydrolase</fullName>
    </recommendedName>
</protein>
<dbReference type="InterPro" id="IPR050261">
    <property type="entry name" value="FrsA_esterase"/>
</dbReference>
<dbReference type="Proteomes" id="UP000597444">
    <property type="component" value="Unassembled WGS sequence"/>
</dbReference>
<dbReference type="PANTHER" id="PTHR22946:SF12">
    <property type="entry name" value="CONIDIAL PIGMENT BIOSYNTHESIS PROTEIN AYG1 (AFU_ORTHOLOGUE AFUA_2G17550)"/>
    <property type="match status" value="1"/>
</dbReference>
<dbReference type="Pfam" id="PF06500">
    <property type="entry name" value="FrsA-like"/>
    <property type="match status" value="1"/>
</dbReference>
<evidence type="ECO:0000313" key="2">
    <source>
        <dbReference type="EMBL" id="GHO98114.1"/>
    </source>
</evidence>
<dbReference type="EMBL" id="BNJK01000002">
    <property type="protein sequence ID" value="GHO98114.1"/>
    <property type="molecule type" value="Genomic_DNA"/>
</dbReference>
<gene>
    <name evidence="2" type="ORF">KSF_081620</name>
</gene>
<dbReference type="AlphaFoldDB" id="A0A8J3IM64"/>
<comment type="caution">
    <text evidence="2">The sequence shown here is derived from an EMBL/GenBank/DDBJ whole genome shotgun (WGS) entry which is preliminary data.</text>
</comment>
<dbReference type="PANTHER" id="PTHR22946">
    <property type="entry name" value="DIENELACTONE HYDROLASE DOMAIN-CONTAINING PROTEIN-RELATED"/>
    <property type="match status" value="1"/>
</dbReference>
<keyword evidence="1" id="KW-0378">Hydrolase</keyword>
<dbReference type="RefSeq" id="WP_220208879.1">
    <property type="nucleotide sequence ID" value="NZ_BNJK01000002.1"/>
</dbReference>
<dbReference type="Gene3D" id="3.40.50.1820">
    <property type="entry name" value="alpha/beta hydrolase"/>
    <property type="match status" value="1"/>
</dbReference>
<evidence type="ECO:0008006" key="4">
    <source>
        <dbReference type="Google" id="ProtNLM"/>
    </source>
</evidence>
<reference evidence="2" key="1">
    <citation type="submission" date="2020-10" db="EMBL/GenBank/DDBJ databases">
        <title>Taxonomic study of unclassified bacteria belonging to the class Ktedonobacteria.</title>
        <authorList>
            <person name="Yabe S."/>
            <person name="Wang C.M."/>
            <person name="Zheng Y."/>
            <person name="Sakai Y."/>
            <person name="Cavaletti L."/>
            <person name="Monciardini P."/>
            <person name="Donadio S."/>
        </authorList>
    </citation>
    <scope>NUCLEOTIDE SEQUENCE</scope>
    <source>
        <strain evidence="2">ID150040</strain>
    </source>
</reference>
<dbReference type="InterPro" id="IPR029058">
    <property type="entry name" value="AB_hydrolase_fold"/>
</dbReference>
<dbReference type="InterPro" id="IPR010520">
    <property type="entry name" value="FrsA-like"/>
</dbReference>
<dbReference type="Gene3D" id="1.20.1440.110">
    <property type="entry name" value="acylaminoacyl peptidase"/>
    <property type="match status" value="1"/>
</dbReference>
<organism evidence="2 3">
    <name type="scientific">Reticulibacter mediterranei</name>
    <dbReference type="NCBI Taxonomy" id="2778369"/>
    <lineage>
        <taxon>Bacteria</taxon>
        <taxon>Bacillati</taxon>
        <taxon>Chloroflexota</taxon>
        <taxon>Ktedonobacteria</taxon>
        <taxon>Ktedonobacterales</taxon>
        <taxon>Reticulibacteraceae</taxon>
        <taxon>Reticulibacter</taxon>
    </lineage>
</organism>
<sequence>MVRDALVQSAIDHWRPRFLANGIDSNDFQRVTNSVERWDDWCRAWSECGAMHEQMGVQAEAERWYESASYHYLHAAMAYHFGKFLFVKKPQELLVAHRKAVETYKKALPYCEVPGEHVAIPYEEGATLYGILRKPWHTPKPPVVILIPGLDSVKEELHTYGDDFLRRGMAVLAIDGPGQGEMEFEHPIRHDYEAPIRYAIDYLEQRNDVDAGRVGLMGVSFGGYYAPRAAAYEPRVKAVISNCGPYRFVNTFERLPQLTRDAAIVRSKSRDEAEARAKLAAFDLQGVMSRITCPLLVIMGRLDRLIPPPDAERMVQEAAGKAELWMFEDGNHVCNNIPYKHRPQQADWMQHKLLFMN</sequence>
<dbReference type="SUPFAM" id="SSF53474">
    <property type="entry name" value="alpha/beta-Hydrolases"/>
    <property type="match status" value="1"/>
</dbReference>